<dbReference type="EC" id="2.1.1.329" evidence="2"/>
<keyword evidence="2" id="KW-0489">Methyltransferase</keyword>
<dbReference type="GO" id="GO:0032259">
    <property type="term" value="P:methylation"/>
    <property type="evidence" value="ECO:0007669"/>
    <property type="project" value="UniProtKB-KW"/>
</dbReference>
<feature type="domain" description="Methyltransferase" evidence="1">
    <location>
        <begin position="49"/>
        <end position="146"/>
    </location>
</feature>
<dbReference type="PANTHER" id="PTHR44068">
    <property type="entry name" value="ZGC:194242"/>
    <property type="match status" value="1"/>
</dbReference>
<dbReference type="CDD" id="cd02440">
    <property type="entry name" value="AdoMet_MTases"/>
    <property type="match status" value="1"/>
</dbReference>
<dbReference type="InterPro" id="IPR029063">
    <property type="entry name" value="SAM-dependent_MTases_sf"/>
</dbReference>
<evidence type="ECO:0000313" key="2">
    <source>
        <dbReference type="EMBL" id="QNO51948.1"/>
    </source>
</evidence>
<protein>
    <submittedName>
        <fullName evidence="2">2-phytyl-1,4-beta-naphthoquinone methyltransferase, chloroplastic</fullName>
        <ecNumber evidence="2">2.1.1.329</ecNumber>
    </submittedName>
</protein>
<name>A0A7G9YVB4_9EURY</name>
<reference evidence="2" key="1">
    <citation type="submission" date="2020-06" db="EMBL/GenBank/DDBJ databases">
        <title>Unique genomic features of the anaerobic methanotrophic archaea.</title>
        <authorList>
            <person name="Chadwick G.L."/>
            <person name="Skennerton C.T."/>
            <person name="Laso-Perez R."/>
            <person name="Leu A.O."/>
            <person name="Speth D.R."/>
            <person name="Yu H."/>
            <person name="Morgan-Lang C."/>
            <person name="Hatzenpichler R."/>
            <person name="Goudeau D."/>
            <person name="Malmstrom R."/>
            <person name="Brazelton W.J."/>
            <person name="Woyke T."/>
            <person name="Hallam S.J."/>
            <person name="Tyson G.W."/>
            <person name="Wegener G."/>
            <person name="Boetius A."/>
            <person name="Orphan V."/>
        </authorList>
    </citation>
    <scope>NUCLEOTIDE SEQUENCE</scope>
</reference>
<dbReference type="AlphaFoldDB" id="A0A7G9YVB4"/>
<dbReference type="EMBL" id="MT631497">
    <property type="protein sequence ID" value="QNO51948.1"/>
    <property type="molecule type" value="Genomic_DNA"/>
</dbReference>
<keyword evidence="2" id="KW-0808">Transferase</keyword>
<dbReference type="InterPro" id="IPR041698">
    <property type="entry name" value="Methyltransf_25"/>
</dbReference>
<dbReference type="Gene3D" id="3.40.50.150">
    <property type="entry name" value="Vaccinia Virus protein VP39"/>
    <property type="match status" value="1"/>
</dbReference>
<dbReference type="PANTHER" id="PTHR44068:SF11">
    <property type="entry name" value="GERANYL DIPHOSPHATE 2-C-METHYLTRANSFERASE"/>
    <property type="match status" value="1"/>
</dbReference>
<proteinExistence type="predicted"/>
<dbReference type="GO" id="GO:0052624">
    <property type="term" value="F:2-phytyl-1,4-naphthoquinone methyltransferase activity"/>
    <property type="evidence" value="ECO:0007669"/>
    <property type="project" value="UniProtKB-EC"/>
</dbReference>
<accession>A0A7G9YVB4</accession>
<dbReference type="Pfam" id="PF13649">
    <property type="entry name" value="Methyltransf_25"/>
    <property type="match status" value="1"/>
</dbReference>
<dbReference type="InterPro" id="IPR050447">
    <property type="entry name" value="Erg6_SMT_methyltransf"/>
</dbReference>
<organism evidence="2">
    <name type="scientific">Candidatus Methanophagaceae archaeon ANME-1 ERB6</name>
    <dbReference type="NCBI Taxonomy" id="2759912"/>
    <lineage>
        <taxon>Archaea</taxon>
        <taxon>Methanobacteriati</taxon>
        <taxon>Methanobacteriota</taxon>
        <taxon>Stenosarchaea group</taxon>
        <taxon>Methanomicrobia</taxon>
        <taxon>Candidatus Methanophagales</taxon>
        <taxon>Candidatus Methanophagaceae</taxon>
    </lineage>
</organism>
<gene>
    <name evidence="2" type="primary">MENG</name>
    <name evidence="2" type="ORF">ACBLIHAL_00006</name>
</gene>
<dbReference type="SUPFAM" id="SSF53335">
    <property type="entry name" value="S-adenosyl-L-methionine-dependent methyltransferases"/>
    <property type="match status" value="1"/>
</dbReference>
<sequence>METEKNITANQEPDMDAYARMLSLADFLREPAIRSAINALKLPSGSRGLDVGCGIGHHTLWLAEAVAPSGHVTGLDLSPELLVHAREIANKSRLSEQVSFQEGDVNKLPFDDGTFDWVWSADCVGYAPLEPLPLVKELARVVKPGGSVAILGWSSQQLLPGYPLLEARLNATSLGIAPFVKGKRPELHFLRALGWFCDAGLEEPTAQTFVGDVHAPLSDGVCSALMSLFQMRWGEPKSEVTREDWAEFQRLCQPESPDFILNLPDYYAFFTYSMFRGKVVK</sequence>
<evidence type="ECO:0000259" key="1">
    <source>
        <dbReference type="Pfam" id="PF13649"/>
    </source>
</evidence>